<dbReference type="InterPro" id="IPR019475">
    <property type="entry name" value="DNA_primase_DnaB-bd"/>
</dbReference>
<dbReference type="EMBL" id="QORN01000019">
    <property type="protein sequence ID" value="MBD5806583.1"/>
    <property type="molecule type" value="Genomic_DNA"/>
</dbReference>
<dbReference type="PANTHER" id="PTHR30313">
    <property type="entry name" value="DNA PRIMASE"/>
    <property type="match status" value="1"/>
</dbReference>
<feature type="region of interest" description="Disordered" evidence="14">
    <location>
        <begin position="441"/>
        <end position="461"/>
    </location>
</feature>
<organism evidence="16 17">
    <name type="scientific">Limosilactobacillus walteri</name>
    <dbReference type="NCBI Taxonomy" id="2268022"/>
    <lineage>
        <taxon>Bacteria</taxon>
        <taxon>Bacillati</taxon>
        <taxon>Bacillota</taxon>
        <taxon>Bacilli</taxon>
        <taxon>Lactobacillales</taxon>
        <taxon>Lactobacillaceae</taxon>
        <taxon>Limosilactobacillus</taxon>
    </lineage>
</organism>
<evidence type="ECO:0000313" key="16">
    <source>
        <dbReference type="EMBL" id="MBD5806583.1"/>
    </source>
</evidence>
<reference evidence="16 17" key="1">
    <citation type="submission" date="2018-07" db="EMBL/GenBank/DDBJ databases">
        <title>Phylogenomic Insights into understanding Host Adaptation of Lactobacillus reuteri by a novel species, Lactobacillus spp. M31.</title>
        <authorList>
            <person name="Sharma S."/>
            <person name="Patil P."/>
            <person name="Korpole S."/>
            <person name="Patil P.B."/>
        </authorList>
    </citation>
    <scope>NUCLEOTIDE SEQUENCE [LARGE SCALE GENOMIC DNA]</scope>
    <source>
        <strain evidence="16 17">M31</strain>
    </source>
</reference>
<keyword evidence="17" id="KW-1185">Reference proteome</keyword>
<dbReference type="CDD" id="cd03364">
    <property type="entry name" value="TOPRIM_DnaG_primases"/>
    <property type="match status" value="1"/>
</dbReference>
<evidence type="ECO:0000256" key="3">
    <source>
        <dbReference type="ARBA" id="ARBA00022679"/>
    </source>
</evidence>
<evidence type="ECO:0000256" key="13">
    <source>
        <dbReference type="PIRNR" id="PIRNR002811"/>
    </source>
</evidence>
<dbReference type="InterPro" id="IPR050219">
    <property type="entry name" value="DnaG_primase"/>
</dbReference>
<keyword evidence="5 12" id="KW-0235">DNA replication</keyword>
<feature type="zinc finger region" description="CHC2-type" evidence="12">
    <location>
        <begin position="39"/>
        <end position="63"/>
    </location>
</feature>
<name>A0ABR8P759_9LACO</name>
<comment type="function">
    <text evidence="12 13">RNA polymerase that catalyzes the synthesis of short RNA molecules used as primers for DNA polymerase during DNA replication.</text>
</comment>
<comment type="subunit">
    <text evidence="12">Monomer. Interacts with DnaB.</text>
</comment>
<dbReference type="InterPro" id="IPR013264">
    <property type="entry name" value="DNAG_N"/>
</dbReference>
<feature type="compositionally biased region" description="Polar residues" evidence="14">
    <location>
        <begin position="441"/>
        <end position="457"/>
    </location>
</feature>
<dbReference type="RefSeq" id="WP_191668029.1">
    <property type="nucleotide sequence ID" value="NZ_QORN01000019.1"/>
</dbReference>
<dbReference type="NCBIfam" id="TIGR01391">
    <property type="entry name" value="dnaG"/>
    <property type="match status" value="1"/>
</dbReference>
<dbReference type="InterPro" id="IPR016136">
    <property type="entry name" value="DNA_helicase_N/primase_C"/>
</dbReference>
<evidence type="ECO:0000256" key="10">
    <source>
        <dbReference type="ARBA" id="ARBA00023125"/>
    </source>
</evidence>
<keyword evidence="6 12" id="KW-0479">Metal-binding</keyword>
<evidence type="ECO:0000256" key="8">
    <source>
        <dbReference type="ARBA" id="ARBA00022833"/>
    </source>
</evidence>
<evidence type="ECO:0000256" key="12">
    <source>
        <dbReference type="HAMAP-Rule" id="MF_00974"/>
    </source>
</evidence>
<keyword evidence="4 12" id="KW-0548">Nucleotidyltransferase</keyword>
<sequence>MARIPRDVIDEIRNSVDIGDVIGRYVQLHQAGKNLTGLCPFHEEKTPSFSVNEEKQFFYCFGCHRSGNVFQFLMELKHIDFIEAVKEVAADRNIEIPEQYINTQPKQPVNNEIRQLLTLHEKATKLYHHILLNTPAGQPALNYLKKRGMSEELIDQFNLGYAPDQRILKPFFEQEKIDYQLMRKSGLFSEDQQGALNDRFVDRVIYPIKNGQGQVIAFSGRLLDTSKTDLPKYLNSPETPIFNKRRTLFNLDVAKKSARKTGKLYLFEGFMDVISAFGAGVTNGIASMGTSFTEEQVSIIGRATNQLDICYDGDEPGQNAIDRAISLVNDHRPSQLQVKVVQLPAGIDPDEYVQKYGADRFNNYLTNQEETTTDFYLRFLRNGKNLNNQNELMTYLNQALKVVAHVQSPLEADMYLQRLSSEFDLDRQTLKTQVRQLQQQLGISNHQPSYPSQTQSKDYSRYPTPIEKRSVEKITRTELAEQILLRYMLYDREVWMHVTADHAFHFVHEKYQTLYLLAASYFSENGSYSTADFLDYLDKSDLQAALGQIEQLNVDQQVDMRAIDDCIHIITQQTPLADQIADKQAQLKEANSLHNTELATQLTIELIKLLKQQQQLKTEETN</sequence>
<dbReference type="InterPro" id="IPR002694">
    <property type="entry name" value="Znf_CHC2"/>
</dbReference>
<keyword evidence="2 12" id="KW-0639">Primosome</keyword>
<evidence type="ECO:0000256" key="2">
    <source>
        <dbReference type="ARBA" id="ARBA00022515"/>
    </source>
</evidence>
<dbReference type="EC" id="2.7.7.101" evidence="12"/>
<protein>
    <recommendedName>
        <fullName evidence="12 13">DNA primase</fullName>
        <ecNumber evidence="12">2.7.7.101</ecNumber>
    </recommendedName>
</protein>
<keyword evidence="1 12" id="KW-0240">DNA-directed RNA polymerase</keyword>
<keyword evidence="11 12" id="KW-0804">Transcription</keyword>
<accession>A0ABR8P759</accession>
<dbReference type="InterPro" id="IPR037068">
    <property type="entry name" value="DNA_primase_core_N_sf"/>
</dbReference>
<evidence type="ECO:0000256" key="11">
    <source>
        <dbReference type="ARBA" id="ARBA00023163"/>
    </source>
</evidence>
<evidence type="ECO:0000256" key="14">
    <source>
        <dbReference type="SAM" id="MobiDB-lite"/>
    </source>
</evidence>
<dbReference type="PANTHER" id="PTHR30313:SF2">
    <property type="entry name" value="DNA PRIMASE"/>
    <property type="match status" value="1"/>
</dbReference>
<dbReference type="Gene3D" id="3.90.580.10">
    <property type="entry name" value="Zinc finger, CHC2-type domain"/>
    <property type="match status" value="1"/>
</dbReference>
<dbReference type="Pfam" id="PF01807">
    <property type="entry name" value="Zn_ribbon_DnaG"/>
    <property type="match status" value="1"/>
</dbReference>
<dbReference type="PIRSF" id="PIRSF002811">
    <property type="entry name" value="DnaG"/>
    <property type="match status" value="1"/>
</dbReference>
<evidence type="ECO:0000256" key="5">
    <source>
        <dbReference type="ARBA" id="ARBA00022705"/>
    </source>
</evidence>
<comment type="similarity">
    <text evidence="12 13">Belongs to the DnaG primase family.</text>
</comment>
<evidence type="ECO:0000259" key="15">
    <source>
        <dbReference type="PROSITE" id="PS50880"/>
    </source>
</evidence>
<dbReference type="Gene3D" id="1.10.860.10">
    <property type="entry name" value="DNAb Helicase, Chain A"/>
    <property type="match status" value="1"/>
</dbReference>
<dbReference type="PROSITE" id="PS50880">
    <property type="entry name" value="TOPRIM"/>
    <property type="match status" value="1"/>
</dbReference>
<dbReference type="HAMAP" id="MF_00974">
    <property type="entry name" value="DNA_primase_DnaG"/>
    <property type="match status" value="1"/>
</dbReference>
<keyword evidence="10 12" id="KW-0238">DNA-binding</keyword>
<gene>
    <name evidence="12" type="primary">dnaG</name>
    <name evidence="16" type="ORF">DTK66_05575</name>
</gene>
<dbReference type="Pfam" id="PF10410">
    <property type="entry name" value="DnaB_bind"/>
    <property type="match status" value="1"/>
</dbReference>
<keyword evidence="7 12" id="KW-0863">Zinc-finger</keyword>
<feature type="domain" description="Toprim" evidence="15">
    <location>
        <begin position="262"/>
        <end position="346"/>
    </location>
</feature>
<dbReference type="InterPro" id="IPR006171">
    <property type="entry name" value="TOPRIM_dom"/>
</dbReference>
<evidence type="ECO:0000256" key="9">
    <source>
        <dbReference type="ARBA" id="ARBA00022842"/>
    </source>
</evidence>
<comment type="cofactor">
    <cofactor evidence="12 13">
        <name>Zn(2+)</name>
        <dbReference type="ChEBI" id="CHEBI:29105"/>
    </cofactor>
    <text evidence="12 13">Binds 1 zinc ion per monomer.</text>
</comment>
<dbReference type="InterPro" id="IPR006295">
    <property type="entry name" value="DNA_primase_DnaG"/>
</dbReference>
<evidence type="ECO:0000256" key="7">
    <source>
        <dbReference type="ARBA" id="ARBA00022771"/>
    </source>
</evidence>
<dbReference type="SUPFAM" id="SSF57783">
    <property type="entry name" value="Zinc beta-ribbon"/>
    <property type="match status" value="1"/>
</dbReference>
<comment type="catalytic activity">
    <reaction evidence="12">
        <text>ssDNA + n NTP = ssDNA/pppN(pN)n-1 hybrid + (n-1) diphosphate.</text>
        <dbReference type="EC" id="2.7.7.101"/>
    </reaction>
</comment>
<dbReference type="SMART" id="SM00493">
    <property type="entry name" value="TOPRIM"/>
    <property type="match status" value="1"/>
</dbReference>
<dbReference type="SMART" id="SM00400">
    <property type="entry name" value="ZnF_CHCC"/>
    <property type="match status" value="1"/>
</dbReference>
<dbReference type="Proteomes" id="UP000704341">
    <property type="component" value="Unassembled WGS sequence"/>
</dbReference>
<dbReference type="Gene3D" id="3.90.980.10">
    <property type="entry name" value="DNA primase, catalytic core, N-terminal domain"/>
    <property type="match status" value="1"/>
</dbReference>
<dbReference type="Gene3D" id="3.40.1360.10">
    <property type="match status" value="1"/>
</dbReference>
<dbReference type="SUPFAM" id="SSF56731">
    <property type="entry name" value="DNA primase core"/>
    <property type="match status" value="1"/>
</dbReference>
<evidence type="ECO:0000256" key="1">
    <source>
        <dbReference type="ARBA" id="ARBA00022478"/>
    </source>
</evidence>
<proteinExistence type="inferred from homology"/>
<evidence type="ECO:0000256" key="4">
    <source>
        <dbReference type="ARBA" id="ARBA00022695"/>
    </source>
</evidence>
<keyword evidence="8 12" id="KW-0862">Zinc</keyword>
<keyword evidence="9" id="KW-0460">Magnesium</keyword>
<dbReference type="Pfam" id="PF08275">
    <property type="entry name" value="DNAG_N"/>
    <property type="match status" value="1"/>
</dbReference>
<dbReference type="InterPro" id="IPR034151">
    <property type="entry name" value="TOPRIM_DnaG_bac"/>
</dbReference>
<dbReference type="Pfam" id="PF13155">
    <property type="entry name" value="Toprim_2"/>
    <property type="match status" value="1"/>
</dbReference>
<dbReference type="InterPro" id="IPR036977">
    <property type="entry name" value="DNA_primase_Znf_CHC2"/>
</dbReference>
<dbReference type="InterPro" id="IPR030846">
    <property type="entry name" value="DnaG_bac"/>
</dbReference>
<evidence type="ECO:0000313" key="17">
    <source>
        <dbReference type="Proteomes" id="UP000704341"/>
    </source>
</evidence>
<comment type="domain">
    <text evidence="12">Contains an N-terminal zinc-binding domain, a central core domain that contains the primase activity, and a C-terminal DnaB-binding domain.</text>
</comment>
<comment type="caution">
    <text evidence="16">The sequence shown here is derived from an EMBL/GenBank/DDBJ whole genome shotgun (WGS) entry which is preliminary data.</text>
</comment>
<keyword evidence="3 12" id="KW-0808">Transferase</keyword>
<evidence type="ECO:0000256" key="6">
    <source>
        <dbReference type="ARBA" id="ARBA00022723"/>
    </source>
</evidence>